<evidence type="ECO:0000256" key="3">
    <source>
        <dbReference type="ARBA" id="ARBA00022692"/>
    </source>
</evidence>
<keyword evidence="3 7" id="KW-0812">Transmembrane</keyword>
<dbReference type="PANTHER" id="PTHR10783">
    <property type="entry name" value="XENOTROPIC AND POLYTROPIC RETROVIRUS RECEPTOR 1-RELATED"/>
    <property type="match status" value="1"/>
</dbReference>
<keyword evidence="11" id="KW-1185">Reference proteome</keyword>
<keyword evidence="5 7" id="KW-0472">Membrane</keyword>
<dbReference type="Pfam" id="PF03124">
    <property type="entry name" value="EXS"/>
    <property type="match status" value="1"/>
</dbReference>
<dbReference type="GO" id="GO:0016036">
    <property type="term" value="P:cellular response to phosphate starvation"/>
    <property type="evidence" value="ECO:0000318"/>
    <property type="project" value="GO_Central"/>
</dbReference>
<dbReference type="InParanoid" id="Q75AK7"/>
<feature type="transmembrane region" description="Helical" evidence="7">
    <location>
        <begin position="594"/>
        <end position="610"/>
    </location>
</feature>
<reference evidence="10 11" key="1">
    <citation type="journal article" date="2004" name="Science">
        <title>The Ashbya gossypii genome as a tool for mapping the ancient Saccharomyces cerevisiae genome.</title>
        <authorList>
            <person name="Dietrich F.S."/>
            <person name="Voegeli S."/>
            <person name="Brachat S."/>
            <person name="Lerch A."/>
            <person name="Gates K."/>
            <person name="Steiner S."/>
            <person name="Mohr C."/>
            <person name="Pohlmann R."/>
            <person name="Luedi P."/>
            <person name="Choi S."/>
            <person name="Wing R.A."/>
            <person name="Flavier A."/>
            <person name="Gaffney T.D."/>
            <person name="Philippsen P."/>
        </authorList>
    </citation>
    <scope>NUCLEOTIDE SEQUENCE [LARGE SCALE GENOMIC DNA]</scope>
    <source>
        <strain evidence="11">ATCC 10895 / CBS 109.51 / FGSC 9923 / NRRL Y-1056</strain>
    </source>
</reference>
<feature type="domain" description="EXS" evidence="8">
    <location>
        <begin position="553"/>
        <end position="761"/>
    </location>
</feature>
<dbReference type="OMA" id="SIPWAHA"/>
<feature type="transmembrane region" description="Helical" evidence="7">
    <location>
        <begin position="445"/>
        <end position="465"/>
    </location>
</feature>
<feature type="transmembrane region" description="Helical" evidence="7">
    <location>
        <begin position="347"/>
        <end position="370"/>
    </location>
</feature>
<feature type="transmembrane region" description="Helical" evidence="7">
    <location>
        <begin position="390"/>
        <end position="409"/>
    </location>
</feature>
<evidence type="ECO:0000313" key="10">
    <source>
        <dbReference type="EMBL" id="AAS51840.2"/>
    </source>
</evidence>
<feature type="transmembrane region" description="Helical" evidence="7">
    <location>
        <begin position="471"/>
        <end position="490"/>
    </location>
</feature>
<dbReference type="Proteomes" id="UP000000591">
    <property type="component" value="Chromosome IV"/>
</dbReference>
<accession>Q75AK7</accession>
<evidence type="ECO:0000256" key="7">
    <source>
        <dbReference type="SAM" id="Phobius"/>
    </source>
</evidence>
<dbReference type="Pfam" id="PF03105">
    <property type="entry name" value="SPX"/>
    <property type="match status" value="2"/>
</dbReference>
<organism evidence="10 11">
    <name type="scientific">Eremothecium gossypii (strain ATCC 10895 / CBS 109.51 / FGSC 9923 / NRRL Y-1056)</name>
    <name type="common">Yeast</name>
    <name type="synonym">Ashbya gossypii</name>
    <dbReference type="NCBI Taxonomy" id="284811"/>
    <lineage>
        <taxon>Eukaryota</taxon>
        <taxon>Fungi</taxon>
        <taxon>Dikarya</taxon>
        <taxon>Ascomycota</taxon>
        <taxon>Saccharomycotina</taxon>
        <taxon>Saccharomycetes</taxon>
        <taxon>Saccharomycetales</taxon>
        <taxon>Saccharomycetaceae</taxon>
        <taxon>Eremothecium</taxon>
    </lineage>
</organism>
<evidence type="ECO:0000313" key="11">
    <source>
        <dbReference type="Proteomes" id="UP000000591"/>
    </source>
</evidence>
<feature type="transmembrane region" description="Helical" evidence="7">
    <location>
        <begin position="524"/>
        <end position="546"/>
    </location>
</feature>
<feature type="region of interest" description="Disordered" evidence="6">
    <location>
        <begin position="813"/>
        <end position="863"/>
    </location>
</feature>
<dbReference type="GO" id="GO:0005315">
    <property type="term" value="F:phosphate transmembrane transporter activity"/>
    <property type="evidence" value="ECO:0000318"/>
    <property type="project" value="GO_Central"/>
</dbReference>
<dbReference type="PANTHER" id="PTHR10783:SF103">
    <property type="entry name" value="SOLUTE CARRIER FAMILY 53 MEMBER 1"/>
    <property type="match status" value="1"/>
</dbReference>
<dbReference type="GO" id="GO:0007165">
    <property type="term" value="P:signal transduction"/>
    <property type="evidence" value="ECO:0007669"/>
    <property type="project" value="EnsemblFungi"/>
</dbReference>
<dbReference type="STRING" id="284811.Q75AK7"/>
<dbReference type="GO" id="GO:0005886">
    <property type="term" value="C:plasma membrane"/>
    <property type="evidence" value="ECO:0000318"/>
    <property type="project" value="GO_Central"/>
</dbReference>
<dbReference type="HOGENOM" id="CLU_006116_1_1_1"/>
<feature type="transmembrane region" description="Helical" evidence="7">
    <location>
        <begin position="502"/>
        <end position="518"/>
    </location>
</feature>
<dbReference type="EMBL" id="AE016817">
    <property type="protein sequence ID" value="AAS51840.2"/>
    <property type="molecule type" value="Genomic_DNA"/>
</dbReference>
<sequence>MKFAERLRESSIPEWRDKYLDYKLGKKKLKSYKEKLKASRALSVRPTQRSRARDEPYTMQQEDAVYEFVMGWVIGTELAKCDEFYQWQLDQCERKYQLLKQQIEMYCLQKDENGAGLSYGATYEGQEETGLAAQLSAGRSPSPSRAGRLDRAQEGVKRWLQERDLMPSLPARWSREQGPARVKKYSANTETFMHICPSKRQAQLQLGHALLEYYLTLQLLKNYRDLNVTGFRKIVKKFDKTCDTEELSKFMSYANEHSPLFEHMGQNLRLYANSFKASNSLCQPAARMNSSPEKDPVTYWEDQVFQWYTEALTESTQARKHHVQKLRSLSLQYSMNEQIVHRNNTCVVQMFTAGSLLGVAVVLVIIALMLGIRADISSYRHLILFPVWGGWYLVLLMSLLFCLDCYIWFRGKVNYQFIMFGEIHSRKGNTVFNNDFSTTKISGHLYMVSLAFITVGAVSLCSMVRATLAPWLWLCALLFALGFSMSSFILPYWRELRKTRQWLIVTAIRLVFSGAYPVQFGDFFLGDIVCSLTYSMADVASVFCVFSGKKYNMCGSSNLISMGVLSCIPSYWRLMQCLRRYLDSNDRFPHLLNGAKYAVAILYNACLCAYRINKLHHSYRSWFIAAGIINSVFSSIWDLVMDWSLFQFQSTNFLLRDDLYLAGKRNWQTGQYSKRRKAMYYVSMISDVAIRFQWIVYAIAPRVIQQSAVTSFILGILEVVRRFIWIIFRVENEHVANVHLFKITGETPLPYPISPSRALSTSTVHDKHALPSTKNSHEDLVLYASVRHPEVLHMRHRAPSILSNIPWAHAKDFQRPSTSSLPRTSSGIDFDDDDEDEDDEDDFDDEQDRVIDGQQKKPNSDLN</sequence>
<evidence type="ECO:0000256" key="2">
    <source>
        <dbReference type="ARBA" id="ARBA00009665"/>
    </source>
</evidence>
<dbReference type="OrthoDB" id="9970435at2759"/>
<dbReference type="eggNOG" id="KOG1162">
    <property type="taxonomic scope" value="Eukaryota"/>
</dbReference>
<reference evidence="11" key="2">
    <citation type="journal article" date="2013" name="G3 (Bethesda)">
        <title>Genomes of Ashbya fungi isolated from insects reveal four mating-type loci, numerous translocations, lack of transposons, and distinct gene duplications.</title>
        <authorList>
            <person name="Dietrich F.S."/>
            <person name="Voegeli S."/>
            <person name="Kuo S."/>
            <person name="Philippsen P."/>
        </authorList>
    </citation>
    <scope>GENOME REANNOTATION</scope>
    <source>
        <strain evidence="11">ATCC 10895 / CBS 109.51 / FGSC 9923 / NRRL Y-1056</strain>
    </source>
</reference>
<dbReference type="KEGG" id="ago:AGOS_ADL080W"/>
<dbReference type="GeneID" id="4620158"/>
<evidence type="ECO:0000256" key="4">
    <source>
        <dbReference type="ARBA" id="ARBA00022989"/>
    </source>
</evidence>
<dbReference type="CDD" id="cd14475">
    <property type="entry name" value="SPX_SYG1_like"/>
    <property type="match status" value="1"/>
</dbReference>
<gene>
    <name evidence="10" type="ORF">AGOS_ADL080W</name>
</gene>
<dbReference type="InterPro" id="IPR004342">
    <property type="entry name" value="EXS_C"/>
</dbReference>
<name>Q75AK7_EREGS</name>
<dbReference type="GO" id="GO:0000822">
    <property type="term" value="F:inositol hexakisphosphate binding"/>
    <property type="evidence" value="ECO:0000318"/>
    <property type="project" value="GO_Central"/>
</dbReference>
<protein>
    <submittedName>
        <fullName evidence="10">ADL080Wp</fullName>
    </submittedName>
</protein>
<proteinExistence type="inferred from homology"/>
<evidence type="ECO:0000259" key="9">
    <source>
        <dbReference type="PROSITE" id="PS51382"/>
    </source>
</evidence>
<dbReference type="PROSITE" id="PS51380">
    <property type="entry name" value="EXS"/>
    <property type="match status" value="1"/>
</dbReference>
<dbReference type="RefSeq" id="NP_984016.2">
    <property type="nucleotide sequence ID" value="NM_209369.2"/>
</dbReference>
<dbReference type="GO" id="GO:0006817">
    <property type="term" value="P:phosphate ion transport"/>
    <property type="evidence" value="ECO:0000318"/>
    <property type="project" value="GO_Central"/>
</dbReference>
<feature type="transmembrane region" description="Helical" evidence="7">
    <location>
        <begin position="558"/>
        <end position="574"/>
    </location>
</feature>
<feature type="transmembrane region" description="Helical" evidence="7">
    <location>
        <begin position="622"/>
        <end position="640"/>
    </location>
</feature>
<comment type="subcellular location">
    <subcellularLocation>
        <location evidence="1">Membrane</location>
        <topology evidence="1">Multi-pass membrane protein</topology>
    </subcellularLocation>
</comment>
<evidence type="ECO:0000256" key="1">
    <source>
        <dbReference type="ARBA" id="ARBA00004141"/>
    </source>
</evidence>
<keyword evidence="4 7" id="KW-1133">Transmembrane helix</keyword>
<comment type="similarity">
    <text evidence="2">Belongs to the SYG1 (TC 2.A.94) family.</text>
</comment>
<feature type="compositionally biased region" description="Low complexity" evidence="6">
    <location>
        <begin position="815"/>
        <end position="826"/>
    </location>
</feature>
<evidence type="ECO:0000256" key="5">
    <source>
        <dbReference type="ARBA" id="ARBA00023136"/>
    </source>
</evidence>
<dbReference type="AlphaFoldDB" id="Q75AK7"/>
<evidence type="ECO:0000259" key="8">
    <source>
        <dbReference type="PROSITE" id="PS51380"/>
    </source>
</evidence>
<feature type="compositionally biased region" description="Basic and acidic residues" evidence="6">
    <location>
        <begin position="848"/>
        <end position="863"/>
    </location>
</feature>
<dbReference type="FunCoup" id="Q75AK7">
    <property type="interactions" value="550"/>
</dbReference>
<dbReference type="PROSITE" id="PS51382">
    <property type="entry name" value="SPX"/>
    <property type="match status" value="1"/>
</dbReference>
<feature type="domain" description="SPX" evidence="9">
    <location>
        <begin position="1"/>
        <end position="252"/>
    </location>
</feature>
<feature type="compositionally biased region" description="Acidic residues" evidence="6">
    <location>
        <begin position="829"/>
        <end position="847"/>
    </location>
</feature>
<evidence type="ECO:0000256" key="6">
    <source>
        <dbReference type="SAM" id="MobiDB-lite"/>
    </source>
</evidence>
<dbReference type="InterPro" id="IPR004331">
    <property type="entry name" value="SPX_dom"/>
</dbReference>